<protein>
    <submittedName>
        <fullName evidence="2">Uncharacterized protein</fullName>
    </submittedName>
</protein>
<keyword evidence="3" id="KW-1185">Reference proteome</keyword>
<evidence type="ECO:0000313" key="2">
    <source>
        <dbReference type="EMBL" id="TGO49619.1"/>
    </source>
</evidence>
<dbReference type="OrthoDB" id="3551271at2759"/>
<evidence type="ECO:0000313" key="3">
    <source>
        <dbReference type="Proteomes" id="UP000297527"/>
    </source>
</evidence>
<comment type="caution">
    <text evidence="2">The sequence shown here is derived from an EMBL/GenBank/DDBJ whole genome shotgun (WGS) entry which is preliminary data.</text>
</comment>
<feature type="compositionally biased region" description="Low complexity" evidence="1">
    <location>
        <begin position="62"/>
        <end position="90"/>
    </location>
</feature>
<dbReference type="AlphaFoldDB" id="A0A4Z1HKI6"/>
<evidence type="ECO:0000256" key="1">
    <source>
        <dbReference type="SAM" id="MobiDB-lite"/>
    </source>
</evidence>
<feature type="compositionally biased region" description="Low complexity" evidence="1">
    <location>
        <begin position="134"/>
        <end position="152"/>
    </location>
</feature>
<feature type="compositionally biased region" description="Polar residues" evidence="1">
    <location>
        <begin position="96"/>
        <end position="130"/>
    </location>
</feature>
<dbReference type="EMBL" id="PQXN01000204">
    <property type="protein sequence ID" value="TGO49619.1"/>
    <property type="molecule type" value="Genomic_DNA"/>
</dbReference>
<gene>
    <name evidence="2" type="ORF">BCON_0205g00140</name>
</gene>
<dbReference type="Proteomes" id="UP000297527">
    <property type="component" value="Unassembled WGS sequence"/>
</dbReference>
<sequence>MPSNFEFRGIALNKLLPILHSQVQSQLAIMHDHNGISCDECGNTQNNYIGFPPGYIPPNNPPSQDSHSNPQSQQPSQPQLLDSSQQQQPLEEGQESFGQHNSLESQQRHQPQAFVQQQVPSQCLTPQPSSKLHPYSLPPIQSSQLQSMPQSQPLPRLQDLIGLDIMISFKTQSQSSVQNRPQIPTDFSSGSMQKFEMSALSQVEKPQRYCAKRI</sequence>
<organism evidence="2 3">
    <name type="scientific">Botryotinia convoluta</name>
    <dbReference type="NCBI Taxonomy" id="54673"/>
    <lineage>
        <taxon>Eukaryota</taxon>
        <taxon>Fungi</taxon>
        <taxon>Dikarya</taxon>
        <taxon>Ascomycota</taxon>
        <taxon>Pezizomycotina</taxon>
        <taxon>Leotiomycetes</taxon>
        <taxon>Helotiales</taxon>
        <taxon>Sclerotiniaceae</taxon>
        <taxon>Botryotinia</taxon>
    </lineage>
</organism>
<accession>A0A4Z1HKI6</accession>
<feature type="region of interest" description="Disordered" evidence="1">
    <location>
        <begin position="49"/>
        <end position="152"/>
    </location>
</feature>
<proteinExistence type="predicted"/>
<name>A0A4Z1HKI6_9HELO</name>
<reference evidence="2 3" key="1">
    <citation type="submission" date="2017-12" db="EMBL/GenBank/DDBJ databases">
        <title>Comparative genomics of Botrytis spp.</title>
        <authorList>
            <person name="Valero-Jimenez C.A."/>
            <person name="Tapia P."/>
            <person name="Veloso J."/>
            <person name="Silva-Moreno E."/>
            <person name="Staats M."/>
            <person name="Valdes J.H."/>
            <person name="Van Kan J.A.L."/>
        </authorList>
    </citation>
    <scope>NUCLEOTIDE SEQUENCE [LARGE SCALE GENOMIC DNA]</scope>
    <source>
        <strain evidence="2 3">MUCL11595</strain>
    </source>
</reference>